<comment type="caution">
    <text evidence="2">The sequence shown here is derived from an EMBL/GenBank/DDBJ whole genome shotgun (WGS) entry which is preliminary data.</text>
</comment>
<reference evidence="2 3" key="1">
    <citation type="journal article" date="2019" name="Commun. Biol.">
        <title>The bagworm genome reveals a unique fibroin gene that provides high tensile strength.</title>
        <authorList>
            <person name="Kono N."/>
            <person name="Nakamura H."/>
            <person name="Ohtoshi R."/>
            <person name="Tomita M."/>
            <person name="Numata K."/>
            <person name="Arakawa K."/>
        </authorList>
    </citation>
    <scope>NUCLEOTIDE SEQUENCE [LARGE SCALE GENOMIC DNA]</scope>
</reference>
<sequence length="125" mass="14185">MVRRRGGGGGMVENLTRHLQQRPYRCSRYASIAVRAVWRPARRRPGTRTAGGTPRTGESRRWRLPNGDFYLRLLECITPFSRRVLTVDRSHIRHPMDGTGYRPRDLLSAWGVATDAVLGPATSRT</sequence>
<dbReference type="EMBL" id="BGZK01000903">
    <property type="protein sequence ID" value="GBP64620.1"/>
    <property type="molecule type" value="Genomic_DNA"/>
</dbReference>
<dbReference type="Proteomes" id="UP000299102">
    <property type="component" value="Unassembled WGS sequence"/>
</dbReference>
<organism evidence="2 3">
    <name type="scientific">Eumeta variegata</name>
    <name type="common">Bagworm moth</name>
    <name type="synonym">Eumeta japonica</name>
    <dbReference type="NCBI Taxonomy" id="151549"/>
    <lineage>
        <taxon>Eukaryota</taxon>
        <taxon>Metazoa</taxon>
        <taxon>Ecdysozoa</taxon>
        <taxon>Arthropoda</taxon>
        <taxon>Hexapoda</taxon>
        <taxon>Insecta</taxon>
        <taxon>Pterygota</taxon>
        <taxon>Neoptera</taxon>
        <taxon>Endopterygota</taxon>
        <taxon>Lepidoptera</taxon>
        <taxon>Glossata</taxon>
        <taxon>Ditrysia</taxon>
        <taxon>Tineoidea</taxon>
        <taxon>Psychidae</taxon>
        <taxon>Oiketicinae</taxon>
        <taxon>Eumeta</taxon>
    </lineage>
</organism>
<feature type="region of interest" description="Disordered" evidence="1">
    <location>
        <begin position="41"/>
        <end position="60"/>
    </location>
</feature>
<feature type="compositionally biased region" description="Low complexity" evidence="1">
    <location>
        <begin position="47"/>
        <end position="56"/>
    </location>
</feature>
<dbReference type="AlphaFoldDB" id="A0A4C1XNB1"/>
<gene>
    <name evidence="2" type="ORF">EVAR_46549_1</name>
</gene>
<evidence type="ECO:0000313" key="2">
    <source>
        <dbReference type="EMBL" id="GBP64620.1"/>
    </source>
</evidence>
<name>A0A4C1XNB1_EUMVA</name>
<evidence type="ECO:0000313" key="3">
    <source>
        <dbReference type="Proteomes" id="UP000299102"/>
    </source>
</evidence>
<protein>
    <submittedName>
        <fullName evidence="2">Uncharacterized protein</fullName>
    </submittedName>
</protein>
<accession>A0A4C1XNB1</accession>
<proteinExistence type="predicted"/>
<evidence type="ECO:0000256" key="1">
    <source>
        <dbReference type="SAM" id="MobiDB-lite"/>
    </source>
</evidence>
<keyword evidence="3" id="KW-1185">Reference proteome</keyword>